<feature type="transmembrane region" description="Helical" evidence="1">
    <location>
        <begin position="101"/>
        <end position="125"/>
    </location>
</feature>
<evidence type="ECO:0000313" key="2">
    <source>
        <dbReference type="EMBL" id="MIE73086.1"/>
    </source>
</evidence>
<organism evidence="2">
    <name type="scientific">Salmonella diarizonae</name>
    <dbReference type="NCBI Taxonomy" id="59204"/>
    <lineage>
        <taxon>Bacteria</taxon>
        <taxon>Pseudomonadati</taxon>
        <taxon>Pseudomonadota</taxon>
        <taxon>Gammaproteobacteria</taxon>
        <taxon>Enterobacterales</taxon>
        <taxon>Enterobacteriaceae</taxon>
        <taxon>Salmonella</taxon>
    </lineage>
</organism>
<sequence>MGVLLEPIAVFLEAALAWIIRMLGKLFTAYAVPALLQMSGISLAGQFLMITAFILVVNQAVSLLMQHFTVYITTLFSFNQMANSAWLCFVSLLPVNLATNFQIIVSSVSFLIGLRLLILFGKLFVQASANKTSVKSS</sequence>
<reference evidence="2" key="1">
    <citation type="submission" date="2018-08" db="EMBL/GenBank/DDBJ databases">
        <authorList>
            <consortium name="GenomeTrakr network: Whole genome sequencing for foodborne pathogen traceback"/>
        </authorList>
    </citation>
    <scope>NUCLEOTIDE SEQUENCE [LARGE SCALE GENOMIC DNA]</scope>
    <source>
        <strain evidence="2">FMA0132</strain>
    </source>
</reference>
<name>A0A6C8Y5H6_SALDZ</name>
<proteinExistence type="predicted"/>
<gene>
    <name evidence="2" type="ORF">EL06_27965</name>
</gene>
<dbReference type="EMBL" id="RSHK01000065">
    <property type="protein sequence ID" value="MIE73086.1"/>
    <property type="molecule type" value="Genomic_DNA"/>
</dbReference>
<keyword evidence="1" id="KW-0472">Membrane</keyword>
<comment type="caution">
    <text evidence="2">The sequence shown here is derived from an EMBL/GenBank/DDBJ whole genome shotgun (WGS) entry which is preliminary data.</text>
</comment>
<feature type="transmembrane region" description="Helical" evidence="1">
    <location>
        <begin position="68"/>
        <end position="95"/>
    </location>
</feature>
<protein>
    <submittedName>
        <fullName evidence="2">Uncharacterized protein</fullName>
    </submittedName>
</protein>
<dbReference type="Proteomes" id="UP000885362">
    <property type="component" value="Unassembled WGS sequence"/>
</dbReference>
<keyword evidence="1" id="KW-0812">Transmembrane</keyword>
<feature type="transmembrane region" description="Helical" evidence="1">
    <location>
        <begin position="27"/>
        <end position="56"/>
    </location>
</feature>
<keyword evidence="1" id="KW-1133">Transmembrane helix</keyword>
<dbReference type="AlphaFoldDB" id="A0A6C8Y5H6"/>
<accession>A0A6C8Y5H6</accession>
<evidence type="ECO:0000256" key="1">
    <source>
        <dbReference type="SAM" id="Phobius"/>
    </source>
</evidence>